<dbReference type="AlphaFoldDB" id="A0A830GJ09"/>
<comment type="caution">
    <text evidence="1">The sequence shown here is derived from an EMBL/GenBank/DDBJ whole genome shotgun (WGS) entry which is preliminary data.</text>
</comment>
<reference evidence="1" key="1">
    <citation type="journal article" date="2014" name="Int. J. Syst. Evol. Microbiol.">
        <title>Complete genome sequence of Corynebacterium casei LMG S-19264T (=DSM 44701T), isolated from a smear-ripened cheese.</title>
        <authorList>
            <consortium name="US DOE Joint Genome Institute (JGI-PGF)"/>
            <person name="Walter F."/>
            <person name="Albersmeier A."/>
            <person name="Kalinowski J."/>
            <person name="Ruckert C."/>
        </authorList>
    </citation>
    <scope>NUCLEOTIDE SEQUENCE</scope>
    <source>
        <strain evidence="1">JCM 17820</strain>
    </source>
</reference>
<name>A0A830GJ09_9EURY</name>
<protein>
    <submittedName>
        <fullName evidence="1">Uncharacterized protein</fullName>
    </submittedName>
</protein>
<evidence type="ECO:0000313" key="1">
    <source>
        <dbReference type="EMBL" id="GGN92327.1"/>
    </source>
</evidence>
<gene>
    <name evidence="1" type="ORF">GCM10009030_16470</name>
</gene>
<keyword evidence="2" id="KW-1185">Reference proteome</keyword>
<accession>A0A830GJ09</accession>
<dbReference type="EMBL" id="BMOU01000002">
    <property type="protein sequence ID" value="GGN92327.1"/>
    <property type="molecule type" value="Genomic_DNA"/>
</dbReference>
<evidence type="ECO:0000313" key="2">
    <source>
        <dbReference type="Proteomes" id="UP000605784"/>
    </source>
</evidence>
<proteinExistence type="predicted"/>
<reference evidence="1" key="2">
    <citation type="submission" date="2020-09" db="EMBL/GenBank/DDBJ databases">
        <authorList>
            <person name="Sun Q."/>
            <person name="Ohkuma M."/>
        </authorList>
    </citation>
    <scope>NUCLEOTIDE SEQUENCE</scope>
    <source>
        <strain evidence="1">JCM 17820</strain>
    </source>
</reference>
<organism evidence="1 2">
    <name type="scientific">Haloarcula pellucida</name>
    <dbReference type="NCBI Taxonomy" id="1427151"/>
    <lineage>
        <taxon>Archaea</taxon>
        <taxon>Methanobacteriati</taxon>
        <taxon>Methanobacteriota</taxon>
        <taxon>Stenosarchaea group</taxon>
        <taxon>Halobacteria</taxon>
        <taxon>Halobacteriales</taxon>
        <taxon>Haloarculaceae</taxon>
        <taxon>Haloarcula</taxon>
    </lineage>
</organism>
<dbReference type="RefSeq" id="WP_188996338.1">
    <property type="nucleotide sequence ID" value="NZ_BMOU01000002.1"/>
</dbReference>
<dbReference type="Proteomes" id="UP000605784">
    <property type="component" value="Unassembled WGS sequence"/>
</dbReference>
<sequence>MSKQDTESVRAVFQTYEDDAELEHDREGGIMNHDELVNSGQTYREIRWFDRETVDAFDLTVLDEDHPLWCDEVEALERGDSLRVDELREGEDA</sequence>